<evidence type="ECO:0000256" key="5">
    <source>
        <dbReference type="ARBA" id="ARBA00022618"/>
    </source>
</evidence>
<comment type="subunit">
    <text evidence="12">Belongs to the multiprotein complex Integrator, at least composed of IntS1, IntS2, IntS3, IntS4, omd/IntS5, IntS6, defl/IntS7, IntS8, IntS9, IntS10, IntS11, IntS12, asun/IntS13, IntS14 and IntS15. The core complex associates with protein phosphatase 2A subunits mts/PP2A and Pp2A-29B, to form the Integrator-PP2A (INTAC) complex.</text>
</comment>
<keyword evidence="6" id="KW-0498">Mitosis</keyword>
<reference evidence="15" key="1">
    <citation type="submission" date="2022-11" db="UniProtKB">
        <authorList>
            <consortium name="WormBaseParasite"/>
        </authorList>
    </citation>
    <scope>IDENTIFICATION</scope>
</reference>
<evidence type="ECO:0000256" key="12">
    <source>
        <dbReference type="ARBA" id="ARBA00065185"/>
    </source>
</evidence>
<dbReference type="AlphaFoldDB" id="A0A915JNW8"/>
<evidence type="ECO:0000256" key="11">
    <source>
        <dbReference type="ARBA" id="ARBA00061603"/>
    </source>
</evidence>
<dbReference type="PANTHER" id="PTHR12955:SF1">
    <property type="entry name" value="INTEGRATOR COMPLEX SUBUNIT 13"/>
    <property type="match status" value="1"/>
</dbReference>
<protein>
    <recommendedName>
        <fullName evidence="3">Protein asunder</fullName>
    </recommendedName>
    <alternativeName>
        <fullName evidence="10">Cell cycle regulator Mat89Bb</fullName>
    </alternativeName>
    <alternativeName>
        <fullName evidence="9">Set apart in position or space protein</fullName>
    </alternativeName>
</protein>
<keyword evidence="8" id="KW-0131">Cell cycle</keyword>
<evidence type="ECO:0000256" key="4">
    <source>
        <dbReference type="ARBA" id="ARBA00022490"/>
    </source>
</evidence>
<keyword evidence="7" id="KW-0539">Nucleus</keyword>
<evidence type="ECO:0000256" key="3">
    <source>
        <dbReference type="ARBA" id="ARBA00020501"/>
    </source>
</evidence>
<comment type="subcellular location">
    <subcellularLocation>
        <location evidence="2">Cytoplasm</location>
        <location evidence="2">Perinuclear region</location>
    </subcellularLocation>
    <subcellularLocation>
        <location evidence="1">Nucleus</location>
    </subcellularLocation>
</comment>
<feature type="region of interest" description="Disordered" evidence="13">
    <location>
        <begin position="438"/>
        <end position="468"/>
    </location>
</feature>
<name>A0A915JNW8_ROMCU</name>
<comment type="similarity">
    <text evidence="11">Belongs to the Integrator subunit 13 family.</text>
</comment>
<dbReference type="GO" id="GO:0048471">
    <property type="term" value="C:perinuclear region of cytoplasm"/>
    <property type="evidence" value="ECO:0007669"/>
    <property type="project" value="UniProtKB-SubCell"/>
</dbReference>
<dbReference type="GO" id="GO:0007346">
    <property type="term" value="P:regulation of mitotic cell cycle"/>
    <property type="evidence" value="ECO:0007669"/>
    <property type="project" value="TreeGrafter"/>
</dbReference>
<evidence type="ECO:0000256" key="8">
    <source>
        <dbReference type="ARBA" id="ARBA00023306"/>
    </source>
</evidence>
<organism evidence="14 15">
    <name type="scientific">Romanomermis culicivorax</name>
    <name type="common">Nematode worm</name>
    <dbReference type="NCBI Taxonomy" id="13658"/>
    <lineage>
        <taxon>Eukaryota</taxon>
        <taxon>Metazoa</taxon>
        <taxon>Ecdysozoa</taxon>
        <taxon>Nematoda</taxon>
        <taxon>Enoplea</taxon>
        <taxon>Dorylaimia</taxon>
        <taxon>Mermithida</taxon>
        <taxon>Mermithoidea</taxon>
        <taxon>Mermithidae</taxon>
        <taxon>Romanomermis</taxon>
    </lineage>
</organism>
<dbReference type="GO" id="GO:0051642">
    <property type="term" value="P:centrosome localization"/>
    <property type="evidence" value="ECO:0007669"/>
    <property type="project" value="TreeGrafter"/>
</dbReference>
<evidence type="ECO:0000256" key="7">
    <source>
        <dbReference type="ARBA" id="ARBA00023242"/>
    </source>
</evidence>
<keyword evidence="14" id="KW-1185">Reference proteome</keyword>
<evidence type="ECO:0000313" key="14">
    <source>
        <dbReference type="Proteomes" id="UP000887565"/>
    </source>
</evidence>
<accession>A0A915JNW8</accession>
<evidence type="ECO:0000313" key="15">
    <source>
        <dbReference type="WBParaSite" id="nRc.2.0.1.t27939-RA"/>
    </source>
</evidence>
<dbReference type="GO" id="GO:0051301">
    <property type="term" value="P:cell division"/>
    <property type="evidence" value="ECO:0007669"/>
    <property type="project" value="UniProtKB-KW"/>
</dbReference>
<keyword evidence="5" id="KW-0132">Cell division</keyword>
<evidence type="ECO:0000256" key="2">
    <source>
        <dbReference type="ARBA" id="ARBA00004556"/>
    </source>
</evidence>
<evidence type="ECO:0000256" key="6">
    <source>
        <dbReference type="ARBA" id="ARBA00022776"/>
    </source>
</evidence>
<proteinExistence type="inferred from homology"/>
<dbReference type="Proteomes" id="UP000887565">
    <property type="component" value="Unplaced"/>
</dbReference>
<dbReference type="PANTHER" id="PTHR12955">
    <property type="entry name" value="SARCOMA ANTIGEN NY-SAR-95-RELATED"/>
    <property type="match status" value="1"/>
</dbReference>
<keyword evidence="4" id="KW-0963">Cytoplasm</keyword>
<dbReference type="Pfam" id="PF10221">
    <property type="entry name" value="Mat89Bb"/>
    <property type="match status" value="1"/>
</dbReference>
<dbReference type="InterPro" id="IPR019355">
    <property type="entry name" value="Cell_cycle_regulator_Mat89Bb"/>
</dbReference>
<evidence type="ECO:0000256" key="1">
    <source>
        <dbReference type="ARBA" id="ARBA00004123"/>
    </source>
</evidence>
<evidence type="ECO:0000256" key="10">
    <source>
        <dbReference type="ARBA" id="ARBA00032585"/>
    </source>
</evidence>
<evidence type="ECO:0000256" key="9">
    <source>
        <dbReference type="ARBA" id="ARBA00030658"/>
    </source>
</evidence>
<evidence type="ECO:0000256" key="13">
    <source>
        <dbReference type="SAM" id="MobiDB-lite"/>
    </source>
</evidence>
<dbReference type="GO" id="GO:0032039">
    <property type="term" value="C:integrator complex"/>
    <property type="evidence" value="ECO:0007669"/>
    <property type="project" value="TreeGrafter"/>
</dbReference>
<sequence length="536" mass="60208">MMEVSYKTVFVLDHSPYFAAKCNQILLNFSQAGPPDPSVEEINCSIINGLSLAVEALIQSTKNQIEQKKKGITVQNCGRIVVVTHLKSNDDMINIHNHMVDLIDGQNKLANNLGDSFLPLNKVELCLVNVKNEASKSNNGNEFWKNENTNTMISTILKSEFINLLDGAALNCAFHLLVQRHFDLASTTISGIPMKNRSSSKENGDESIETQLLTKKNGYETLLLKWNSPAPKTGLNSQFVSCGACPITPVEMNSRPSACLTGFVLTGRTVLLELPNKANKDGTKCVSHILTNHDGRIHMHSLHLSKNALEEMPSISEYPGAKVFDYRIAQFGEIMKEFTIDIDRKQANEDCIDLKNALSNLEIVTSYFPLVLSESVIFCSPTRFEYLINTLKKRALTDQDITECKKIIVALNNSELKNEPIAPVSQIVRIKGLKRLTTKPGKRAATRSSDSKNEKSIVETPPPKRGKFTNEIFPTPSRSLLSIWSNIHQTYYWSSWKNFYARMKNDGSNQVELYKDLMQKLLNDTKKDDFMEKPKK</sequence>
<dbReference type="WBParaSite" id="nRc.2.0.1.t27939-RA">
    <property type="protein sequence ID" value="nRc.2.0.1.t27939-RA"/>
    <property type="gene ID" value="nRc.2.0.1.g27939"/>
</dbReference>